<reference evidence="3 4" key="1">
    <citation type="submission" date="2020-01" db="EMBL/GenBank/DDBJ databases">
        <authorList>
            <consortium name="DOE Joint Genome Institute"/>
            <person name="Haridas S."/>
            <person name="Albert R."/>
            <person name="Binder M."/>
            <person name="Bloem J."/>
            <person name="Labutti K."/>
            <person name="Salamov A."/>
            <person name="Andreopoulos B."/>
            <person name="Baker S.E."/>
            <person name="Barry K."/>
            <person name="Bills G."/>
            <person name="Bluhm B.H."/>
            <person name="Cannon C."/>
            <person name="Castanera R."/>
            <person name="Culley D.E."/>
            <person name="Daum C."/>
            <person name="Ezra D."/>
            <person name="Gonzalez J.B."/>
            <person name="Henrissat B."/>
            <person name="Kuo A."/>
            <person name="Liang C."/>
            <person name="Lipzen A."/>
            <person name="Lutzoni F."/>
            <person name="Magnuson J."/>
            <person name="Mondo S."/>
            <person name="Nolan M."/>
            <person name="Ohm R."/>
            <person name="Pangilinan J."/>
            <person name="Park H.-J.H."/>
            <person name="Ramirez L."/>
            <person name="Alfaro M."/>
            <person name="Sun H."/>
            <person name="Tritt A."/>
            <person name="Yoshinaga Y."/>
            <person name="Zwiers L.-H.L."/>
            <person name="Turgeon B.G."/>
            <person name="Goodwin S.B."/>
            <person name="Spatafora J.W."/>
            <person name="Crous P.W."/>
            <person name="Grigoriev I.V."/>
        </authorList>
    </citation>
    <scope>NUCLEOTIDE SEQUENCE [LARGE SCALE GENOMIC DNA]</scope>
    <source>
        <strain evidence="3 4">CBS 611.86</strain>
    </source>
</reference>
<feature type="compositionally biased region" description="Acidic residues" evidence="1">
    <location>
        <begin position="178"/>
        <end position="188"/>
    </location>
</feature>
<feature type="domain" description="WW" evidence="2">
    <location>
        <begin position="1"/>
        <end position="33"/>
    </location>
</feature>
<accession>A0A7C8M545</accession>
<dbReference type="PROSITE" id="PS01159">
    <property type="entry name" value="WW_DOMAIN_1"/>
    <property type="match status" value="1"/>
</dbReference>
<evidence type="ECO:0000256" key="1">
    <source>
        <dbReference type="SAM" id="MobiDB-lite"/>
    </source>
</evidence>
<dbReference type="PROSITE" id="PS50020">
    <property type="entry name" value="WW_DOMAIN_2"/>
    <property type="match status" value="1"/>
</dbReference>
<dbReference type="InterPro" id="IPR001202">
    <property type="entry name" value="WW_dom"/>
</dbReference>
<dbReference type="OrthoDB" id="2367685at2759"/>
<protein>
    <recommendedName>
        <fullName evidence="2">WW domain-containing protein</fullName>
    </recommendedName>
</protein>
<dbReference type="CDD" id="cd00201">
    <property type="entry name" value="WW"/>
    <property type="match status" value="1"/>
</dbReference>
<gene>
    <name evidence="3" type="ORF">BDV95DRAFT_609533</name>
</gene>
<feature type="compositionally biased region" description="Basic and acidic residues" evidence="1">
    <location>
        <begin position="165"/>
        <end position="177"/>
    </location>
</feature>
<dbReference type="Proteomes" id="UP000481861">
    <property type="component" value="Unassembled WGS sequence"/>
</dbReference>
<dbReference type="Pfam" id="PF00397">
    <property type="entry name" value="WW"/>
    <property type="match status" value="1"/>
</dbReference>
<dbReference type="InterPro" id="IPR036020">
    <property type="entry name" value="WW_dom_sf"/>
</dbReference>
<dbReference type="EMBL" id="JAADJZ010000018">
    <property type="protein sequence ID" value="KAF2868619.1"/>
    <property type="molecule type" value="Genomic_DNA"/>
</dbReference>
<organism evidence="3 4">
    <name type="scientific">Massariosphaeria phaeospora</name>
    <dbReference type="NCBI Taxonomy" id="100035"/>
    <lineage>
        <taxon>Eukaryota</taxon>
        <taxon>Fungi</taxon>
        <taxon>Dikarya</taxon>
        <taxon>Ascomycota</taxon>
        <taxon>Pezizomycotina</taxon>
        <taxon>Dothideomycetes</taxon>
        <taxon>Pleosporomycetidae</taxon>
        <taxon>Pleosporales</taxon>
        <taxon>Pleosporales incertae sedis</taxon>
        <taxon>Massariosphaeria</taxon>
    </lineage>
</organism>
<sequence>MPPGWVQQWDQSSQRWYYVEQPTGCTQWDPPMRATPARQGPYAPPAGQYGGQNERGLFGNTHDHSDHGYDHRQNQYAVDKDKKKKKDKGHSTAMLAGASVAGLGAGALIGHSLADDSDDETKVVYAAPPAAAAPVAAPYGDPYQDAWYQTPVPAHDVNGESISSSDRESMEEKREEAIEAQEEYQEEL</sequence>
<comment type="caution">
    <text evidence="3">The sequence shown here is derived from an EMBL/GenBank/DDBJ whole genome shotgun (WGS) entry which is preliminary data.</text>
</comment>
<dbReference type="AlphaFoldDB" id="A0A7C8M545"/>
<name>A0A7C8M545_9PLEO</name>
<feature type="region of interest" description="Disordered" evidence="1">
    <location>
        <begin position="25"/>
        <end position="92"/>
    </location>
</feature>
<dbReference type="Gene3D" id="2.20.70.10">
    <property type="match status" value="1"/>
</dbReference>
<evidence type="ECO:0000313" key="4">
    <source>
        <dbReference type="Proteomes" id="UP000481861"/>
    </source>
</evidence>
<dbReference type="SMART" id="SM00456">
    <property type="entry name" value="WW"/>
    <property type="match status" value="1"/>
</dbReference>
<feature type="compositionally biased region" description="Basic and acidic residues" evidence="1">
    <location>
        <begin position="61"/>
        <end position="81"/>
    </location>
</feature>
<keyword evidence="4" id="KW-1185">Reference proteome</keyword>
<proteinExistence type="predicted"/>
<feature type="region of interest" description="Disordered" evidence="1">
    <location>
        <begin position="147"/>
        <end position="188"/>
    </location>
</feature>
<dbReference type="SUPFAM" id="SSF51045">
    <property type="entry name" value="WW domain"/>
    <property type="match status" value="1"/>
</dbReference>
<evidence type="ECO:0000259" key="2">
    <source>
        <dbReference type="PROSITE" id="PS50020"/>
    </source>
</evidence>
<evidence type="ECO:0000313" key="3">
    <source>
        <dbReference type="EMBL" id="KAF2868619.1"/>
    </source>
</evidence>